<dbReference type="OrthoDB" id="409189at2759"/>
<organism evidence="2 3">
    <name type="scientific">Polarella glacialis</name>
    <name type="common">Dinoflagellate</name>
    <dbReference type="NCBI Taxonomy" id="89957"/>
    <lineage>
        <taxon>Eukaryota</taxon>
        <taxon>Sar</taxon>
        <taxon>Alveolata</taxon>
        <taxon>Dinophyceae</taxon>
        <taxon>Suessiales</taxon>
        <taxon>Suessiaceae</taxon>
        <taxon>Polarella</taxon>
    </lineage>
</organism>
<feature type="non-terminal residue" evidence="2">
    <location>
        <position position="79"/>
    </location>
</feature>
<comment type="caution">
    <text evidence="2">The sequence shown here is derived from an EMBL/GenBank/DDBJ whole genome shotgun (WGS) entry which is preliminary data.</text>
</comment>
<evidence type="ECO:0000313" key="3">
    <source>
        <dbReference type="Proteomes" id="UP000654075"/>
    </source>
</evidence>
<evidence type="ECO:0000313" key="1">
    <source>
        <dbReference type="EMBL" id="CAE8581505.1"/>
    </source>
</evidence>
<reference evidence="2" key="1">
    <citation type="submission" date="2021-02" db="EMBL/GenBank/DDBJ databases">
        <authorList>
            <person name="Dougan E. K."/>
            <person name="Rhodes N."/>
            <person name="Thang M."/>
            <person name="Chan C."/>
        </authorList>
    </citation>
    <scope>NUCLEOTIDE SEQUENCE</scope>
</reference>
<dbReference type="EMBL" id="CAJNNV010031968">
    <property type="protein sequence ID" value="CAE8638459.1"/>
    <property type="molecule type" value="Genomic_DNA"/>
</dbReference>
<dbReference type="EMBL" id="CAJNNV010000121">
    <property type="protein sequence ID" value="CAE8581505.1"/>
    <property type="molecule type" value="Genomic_DNA"/>
</dbReference>
<protein>
    <submittedName>
        <fullName evidence="2">Uncharacterized protein</fullName>
    </submittedName>
</protein>
<evidence type="ECO:0000313" key="2">
    <source>
        <dbReference type="EMBL" id="CAE8638459.1"/>
    </source>
</evidence>
<gene>
    <name evidence="1" type="ORF">PGLA1383_LOCUS529</name>
    <name evidence="2" type="ORF">PGLA1383_LOCUS53634</name>
</gene>
<sequence>DGCFEAAEFQKDLTAWLQPMHLECSPPFLVSWYNNKRGETAEGKNAIDAPDDAVAFAIYSVPGYLDLVVENFAREKPQQ</sequence>
<dbReference type="AlphaFoldDB" id="A0A813HK30"/>
<dbReference type="Proteomes" id="UP000654075">
    <property type="component" value="Unassembled WGS sequence"/>
</dbReference>
<accession>A0A813HK30</accession>
<proteinExistence type="predicted"/>
<name>A0A813HK30_POLGL</name>
<feature type="non-terminal residue" evidence="2">
    <location>
        <position position="1"/>
    </location>
</feature>
<keyword evidence="3" id="KW-1185">Reference proteome</keyword>